<dbReference type="AlphaFoldDB" id="A0A2N1NWM6"/>
<evidence type="ECO:0000313" key="2">
    <source>
        <dbReference type="Proteomes" id="UP000233469"/>
    </source>
</evidence>
<sequence length="154" mass="18560">MGGEYHRFFMSNEWSIPDNVEQRNALLCRAISKTLYISFNKIREFHRISTIIWSHAQRESGECLRSVGVIFMKYCDQRNTLHFSMDFEIASKKETVWTLKSRNTMGLDMSFEIIRRFTWTSVWVLNRNYYYFGIFLFENIFLEKPFSSSKKKEE</sequence>
<reference evidence="1 2" key="1">
    <citation type="submission" date="2016-04" db="EMBL/GenBank/DDBJ databases">
        <title>Genome analyses suggest a sexual origin of heterokaryosis in a supposedly ancient asexual fungus.</title>
        <authorList>
            <person name="Ropars J."/>
            <person name="Sedzielewska K."/>
            <person name="Noel J."/>
            <person name="Charron P."/>
            <person name="Farinelli L."/>
            <person name="Marton T."/>
            <person name="Kruger M."/>
            <person name="Pelin A."/>
            <person name="Brachmann A."/>
            <person name="Corradi N."/>
        </authorList>
    </citation>
    <scope>NUCLEOTIDE SEQUENCE [LARGE SCALE GENOMIC DNA]</scope>
    <source>
        <strain evidence="1 2">C2</strain>
    </source>
</reference>
<protein>
    <submittedName>
        <fullName evidence="1">Uncharacterized protein</fullName>
    </submittedName>
</protein>
<accession>A0A2N1NWM6</accession>
<name>A0A2N1NWM6_9GLOM</name>
<organism evidence="1 2">
    <name type="scientific">Rhizophagus irregularis</name>
    <dbReference type="NCBI Taxonomy" id="588596"/>
    <lineage>
        <taxon>Eukaryota</taxon>
        <taxon>Fungi</taxon>
        <taxon>Fungi incertae sedis</taxon>
        <taxon>Mucoromycota</taxon>
        <taxon>Glomeromycotina</taxon>
        <taxon>Glomeromycetes</taxon>
        <taxon>Glomerales</taxon>
        <taxon>Glomeraceae</taxon>
        <taxon>Rhizophagus</taxon>
    </lineage>
</organism>
<dbReference type="EMBL" id="LLXL01000092">
    <property type="protein sequence ID" value="PKK78191.1"/>
    <property type="molecule type" value="Genomic_DNA"/>
</dbReference>
<reference evidence="1 2" key="2">
    <citation type="submission" date="2017-10" db="EMBL/GenBank/DDBJ databases">
        <title>Extensive intraspecific genome diversity in a model arbuscular mycorrhizal fungus.</title>
        <authorList>
            <person name="Chen E.C.H."/>
            <person name="Morin E."/>
            <person name="Baudet D."/>
            <person name="Noel J."/>
            <person name="Ndikumana S."/>
            <person name="Charron P."/>
            <person name="St-Onge C."/>
            <person name="Giorgi J."/>
            <person name="Grigoriev I.V."/>
            <person name="Roux C."/>
            <person name="Martin F.M."/>
            <person name="Corradi N."/>
        </authorList>
    </citation>
    <scope>NUCLEOTIDE SEQUENCE [LARGE SCALE GENOMIC DNA]</scope>
    <source>
        <strain evidence="1 2">C2</strain>
    </source>
</reference>
<comment type="caution">
    <text evidence="1">The sequence shown here is derived from an EMBL/GenBank/DDBJ whole genome shotgun (WGS) entry which is preliminary data.</text>
</comment>
<evidence type="ECO:0000313" key="1">
    <source>
        <dbReference type="EMBL" id="PKK78191.1"/>
    </source>
</evidence>
<proteinExistence type="predicted"/>
<dbReference type="Proteomes" id="UP000233469">
    <property type="component" value="Unassembled WGS sequence"/>
</dbReference>
<gene>
    <name evidence="1" type="ORF">RhiirC2_706009</name>
</gene>